<dbReference type="Proteomes" id="UP000799753">
    <property type="component" value="Unassembled WGS sequence"/>
</dbReference>
<feature type="region of interest" description="Disordered" evidence="1">
    <location>
        <begin position="657"/>
        <end position="678"/>
    </location>
</feature>
<accession>A0A6A6RVH4</accession>
<gene>
    <name evidence="3" type="ORF">P280DRAFT_508442</name>
</gene>
<evidence type="ECO:0000256" key="1">
    <source>
        <dbReference type="SAM" id="MobiDB-lite"/>
    </source>
</evidence>
<protein>
    <recommendedName>
        <fullName evidence="2">GmrSD restriction endonucleases N-terminal domain-containing protein</fullName>
    </recommendedName>
</protein>
<feature type="region of interest" description="Disordered" evidence="1">
    <location>
        <begin position="387"/>
        <end position="540"/>
    </location>
</feature>
<feature type="domain" description="GmrSD restriction endonucleases N-terminal" evidence="2">
    <location>
        <begin position="59"/>
        <end position="187"/>
    </location>
</feature>
<sequence>MERDQAAVKNEFGGNDDILLDEEAQEDAASYYPRLKLSTPTKSVRSLGYFMKGLDEELIDINPEYQREVVWTDERMTGLIDSLMENYYVPPIILNRKTLPAENGQPKHVYVCVDGKQRLSSVKAFIEGKIPCHDHRGEKWYFCDAGGNRRKKILAETDQHNFMRKEFVSFEFKDLSPEQEEDLFSRVQMGVQLTVAEKMRARTGPWQELARCYVEDFPAVYSLLKDRTRAKDFQLTLSCFSQILECQCPTNASGTPTMKTSHTHLPKLLDNKGAVDDAAKSHLASVWNTFKDLINLDSNVFTNANKTLRGVQTFAPVEMVAVTVLISTYSESRNNKLLLGDIKHLRDELRENFVDLRLNVGCWKFIWEYIYNLESIRGAVDRSTIDRSVNPVSAPTPRAEKPESTLKRGQPTKPPNMLPDQDSPMDIKQEHTSASAMPSEDPRLLKRQRIDPGPTLRLDTASSMDTGLMSPAISPPTQFRGLPAQAPAGPSAHKPTTQKARRTPANKRPPPPAPLRKSSLPKSKSATLVEDQHRPSEANAFRVPVAPMVTTSAFPPIAPNPTTVTASSSSLNTAPRALPLMPNVANPQLGAKRSTLMLLRHLQYIYPSATPNLSNINSEQSPPNLAYSPTTSTPTVPHLTQPLASRTWFPTGGPIRSPSAQEIVKPSSPANVPPHAQPVLGQQYSRSAAPPARTPAKLTSFIDLTIDDDDNDDPENARQNILSQFGARASPRHEQQTYTPYTPRKPHGIGSADPDCNNPYGKRKLHQ</sequence>
<reference evidence="3" key="1">
    <citation type="journal article" date="2020" name="Stud. Mycol.">
        <title>101 Dothideomycetes genomes: a test case for predicting lifestyles and emergence of pathogens.</title>
        <authorList>
            <person name="Haridas S."/>
            <person name="Albert R."/>
            <person name="Binder M."/>
            <person name="Bloem J."/>
            <person name="Labutti K."/>
            <person name="Salamov A."/>
            <person name="Andreopoulos B."/>
            <person name="Baker S."/>
            <person name="Barry K."/>
            <person name="Bills G."/>
            <person name="Bluhm B."/>
            <person name="Cannon C."/>
            <person name="Castanera R."/>
            <person name="Culley D."/>
            <person name="Daum C."/>
            <person name="Ezra D."/>
            <person name="Gonzalez J."/>
            <person name="Henrissat B."/>
            <person name="Kuo A."/>
            <person name="Liang C."/>
            <person name="Lipzen A."/>
            <person name="Lutzoni F."/>
            <person name="Magnuson J."/>
            <person name="Mondo S."/>
            <person name="Nolan M."/>
            <person name="Ohm R."/>
            <person name="Pangilinan J."/>
            <person name="Park H.-J."/>
            <person name="Ramirez L."/>
            <person name="Alfaro M."/>
            <person name="Sun H."/>
            <person name="Tritt A."/>
            <person name="Yoshinaga Y."/>
            <person name="Zwiers L.-H."/>
            <person name="Turgeon B."/>
            <person name="Goodwin S."/>
            <person name="Spatafora J."/>
            <person name="Crous P."/>
            <person name="Grigoriev I."/>
        </authorList>
    </citation>
    <scope>NUCLEOTIDE SEQUENCE</scope>
    <source>
        <strain evidence="3">CBS 473.64</strain>
    </source>
</reference>
<evidence type="ECO:0000313" key="4">
    <source>
        <dbReference type="Proteomes" id="UP000799753"/>
    </source>
</evidence>
<dbReference type="PANTHER" id="PTHR39639:SF1">
    <property type="entry name" value="DUF262 DOMAIN-CONTAINING PROTEIN"/>
    <property type="match status" value="1"/>
</dbReference>
<feature type="compositionally biased region" description="Basic and acidic residues" evidence="1">
    <location>
        <begin position="440"/>
        <end position="450"/>
    </location>
</feature>
<evidence type="ECO:0000313" key="3">
    <source>
        <dbReference type="EMBL" id="KAF2639340.1"/>
    </source>
</evidence>
<evidence type="ECO:0000259" key="2">
    <source>
        <dbReference type="Pfam" id="PF03235"/>
    </source>
</evidence>
<dbReference type="InterPro" id="IPR004919">
    <property type="entry name" value="GmrSD_N"/>
</dbReference>
<feature type="compositionally biased region" description="Low complexity" evidence="1">
    <location>
        <begin position="515"/>
        <end position="526"/>
    </location>
</feature>
<dbReference type="AlphaFoldDB" id="A0A6A6RVH4"/>
<dbReference type="OrthoDB" id="5419821at2759"/>
<dbReference type="PANTHER" id="PTHR39639">
    <property type="entry name" value="CHROMOSOME 16, WHOLE GENOME SHOTGUN SEQUENCE"/>
    <property type="match status" value="1"/>
</dbReference>
<feature type="compositionally biased region" description="Acidic residues" evidence="1">
    <location>
        <begin position="705"/>
        <end position="714"/>
    </location>
</feature>
<organism evidence="3 4">
    <name type="scientific">Massarina eburnea CBS 473.64</name>
    <dbReference type="NCBI Taxonomy" id="1395130"/>
    <lineage>
        <taxon>Eukaryota</taxon>
        <taxon>Fungi</taxon>
        <taxon>Dikarya</taxon>
        <taxon>Ascomycota</taxon>
        <taxon>Pezizomycotina</taxon>
        <taxon>Dothideomycetes</taxon>
        <taxon>Pleosporomycetidae</taxon>
        <taxon>Pleosporales</taxon>
        <taxon>Massarineae</taxon>
        <taxon>Massarinaceae</taxon>
        <taxon>Massarina</taxon>
    </lineage>
</organism>
<dbReference type="Pfam" id="PF03235">
    <property type="entry name" value="GmrSD_N"/>
    <property type="match status" value="1"/>
</dbReference>
<dbReference type="EMBL" id="MU006787">
    <property type="protein sequence ID" value="KAF2639340.1"/>
    <property type="molecule type" value="Genomic_DNA"/>
</dbReference>
<name>A0A6A6RVH4_9PLEO</name>
<proteinExistence type="predicted"/>
<keyword evidence="4" id="KW-1185">Reference proteome</keyword>
<feature type="region of interest" description="Disordered" evidence="1">
    <location>
        <begin position="705"/>
        <end position="767"/>
    </location>
</feature>